<dbReference type="Gene3D" id="3.30.420.40">
    <property type="match status" value="2"/>
</dbReference>
<name>A0A7C3GFY9_9BACT</name>
<dbReference type="GO" id="GO:0046872">
    <property type="term" value="F:metal ion binding"/>
    <property type="evidence" value="ECO:0007669"/>
    <property type="project" value="UniProtKB-KW"/>
</dbReference>
<protein>
    <submittedName>
        <fullName evidence="6">3-hydroxyacyl-ACP dehydratase</fullName>
    </submittedName>
</protein>
<proteinExistence type="predicted"/>
<dbReference type="InterPro" id="IPR002731">
    <property type="entry name" value="ATPase_BadF"/>
</dbReference>
<keyword evidence="3" id="KW-0408">Iron</keyword>
<feature type="domain" description="ATPase BadF/BadG/BcrA/BcrD type" evidence="5">
    <location>
        <begin position="5"/>
        <end position="245"/>
    </location>
</feature>
<dbReference type="Pfam" id="PF01869">
    <property type="entry name" value="BcrAD_BadFG"/>
    <property type="match status" value="1"/>
</dbReference>
<evidence type="ECO:0000256" key="3">
    <source>
        <dbReference type="ARBA" id="ARBA00023004"/>
    </source>
</evidence>
<evidence type="ECO:0000313" key="6">
    <source>
        <dbReference type="EMBL" id="HFC98798.1"/>
    </source>
</evidence>
<comment type="cofactor">
    <cofactor evidence="1">
        <name>[4Fe-4S] cluster</name>
        <dbReference type="ChEBI" id="CHEBI:49883"/>
    </cofactor>
</comment>
<evidence type="ECO:0000256" key="4">
    <source>
        <dbReference type="ARBA" id="ARBA00023014"/>
    </source>
</evidence>
<dbReference type="EMBL" id="DRMH01000140">
    <property type="protein sequence ID" value="HFC98798.1"/>
    <property type="molecule type" value="Genomic_DNA"/>
</dbReference>
<keyword evidence="4" id="KW-0411">Iron-sulfur</keyword>
<evidence type="ECO:0000259" key="5">
    <source>
        <dbReference type="Pfam" id="PF01869"/>
    </source>
</evidence>
<dbReference type="InterPro" id="IPR051805">
    <property type="entry name" value="Dehydratase_Activator_Redct"/>
</dbReference>
<gene>
    <name evidence="6" type="ORF">ENJ40_10180</name>
</gene>
<dbReference type="Proteomes" id="UP000886043">
    <property type="component" value="Unassembled WGS sequence"/>
</dbReference>
<dbReference type="InterPro" id="IPR043129">
    <property type="entry name" value="ATPase_NBD"/>
</dbReference>
<evidence type="ECO:0000256" key="1">
    <source>
        <dbReference type="ARBA" id="ARBA00001966"/>
    </source>
</evidence>
<dbReference type="AlphaFoldDB" id="A0A7C3GFY9"/>
<dbReference type="NCBIfam" id="TIGR00241">
    <property type="entry name" value="CoA_E_activ"/>
    <property type="match status" value="1"/>
</dbReference>
<dbReference type="PANTHER" id="PTHR32329">
    <property type="entry name" value="BIFUNCTIONAL PROTEIN [INCLUDES 2-HYDROXYACYL-COA DEHYDRATASE (N-TER) AND ITS ACTIVATOR DOMAIN (C_TERM)-RELATED"/>
    <property type="match status" value="1"/>
</dbReference>
<keyword evidence="2" id="KW-0479">Metal-binding</keyword>
<dbReference type="PANTHER" id="PTHR32329:SF8">
    <property type="entry name" value="ACTIVATOR OF (R)-2-HYDROXYGLUTARYL-COA DEHYDRATASE"/>
    <property type="match status" value="1"/>
</dbReference>
<dbReference type="InterPro" id="IPR008275">
    <property type="entry name" value="CoA_E_activase_dom"/>
</dbReference>
<sequence>MRVAGLDIGSRTVKLVILNGSEVCEKRCLETSARLAEQLTDLLSGLRFDRLIATGYGRGLARELFGAETLTEIKAHALGVRHLFPEVRTILDIGGQDSKAMVLAPDGRVLRFEMNDRCAAGTGRFLEVMAQVLGISLEELSEMALSADQAARISALCTVFAEGEVVGLIGRGEAPERIARGIISSIVKRSLGLLRRVSPSTPLVFTGGVACNRAVVRLLEEELGFQILLPEDPRITGALGAALYGASSLGSGPGKGTEEGLAG</sequence>
<dbReference type="SUPFAM" id="SSF53067">
    <property type="entry name" value="Actin-like ATPase domain"/>
    <property type="match status" value="1"/>
</dbReference>
<comment type="caution">
    <text evidence="6">The sequence shown here is derived from an EMBL/GenBank/DDBJ whole genome shotgun (WGS) entry which is preliminary data.</text>
</comment>
<reference evidence="6" key="1">
    <citation type="journal article" date="2020" name="mSystems">
        <title>Genome- and Community-Level Interaction Insights into Carbon Utilization and Element Cycling Functions of Hydrothermarchaeota in Hydrothermal Sediment.</title>
        <authorList>
            <person name="Zhou Z."/>
            <person name="Liu Y."/>
            <person name="Xu W."/>
            <person name="Pan J."/>
            <person name="Luo Z.H."/>
            <person name="Li M."/>
        </authorList>
    </citation>
    <scope>NUCLEOTIDE SEQUENCE [LARGE SCALE GENOMIC DNA]</scope>
    <source>
        <strain evidence="6">HyVt-483</strain>
    </source>
</reference>
<dbReference type="GO" id="GO:0051536">
    <property type="term" value="F:iron-sulfur cluster binding"/>
    <property type="evidence" value="ECO:0007669"/>
    <property type="project" value="UniProtKB-KW"/>
</dbReference>
<evidence type="ECO:0000256" key="2">
    <source>
        <dbReference type="ARBA" id="ARBA00022723"/>
    </source>
</evidence>
<organism evidence="6">
    <name type="scientific">Thermosulfurimonas dismutans</name>
    <dbReference type="NCBI Taxonomy" id="999894"/>
    <lineage>
        <taxon>Bacteria</taxon>
        <taxon>Pseudomonadati</taxon>
        <taxon>Thermodesulfobacteriota</taxon>
        <taxon>Thermodesulfobacteria</taxon>
        <taxon>Thermodesulfobacteriales</taxon>
        <taxon>Thermodesulfobacteriaceae</taxon>
        <taxon>Thermosulfurimonas</taxon>
    </lineage>
</organism>
<dbReference type="CDD" id="cd24036">
    <property type="entry name" value="ASKHA_NBD_BcrAD_BadFG_HgdC_HadI"/>
    <property type="match status" value="1"/>
</dbReference>
<accession>A0A7C3GFY9</accession>